<evidence type="ECO:0008006" key="4">
    <source>
        <dbReference type="Google" id="ProtNLM"/>
    </source>
</evidence>
<feature type="region of interest" description="Disordered" evidence="1">
    <location>
        <begin position="293"/>
        <end position="329"/>
    </location>
</feature>
<proteinExistence type="predicted"/>
<feature type="compositionally biased region" description="Basic and acidic residues" evidence="1">
    <location>
        <begin position="303"/>
        <end position="326"/>
    </location>
</feature>
<dbReference type="PANTHER" id="PTHR46756:SF18">
    <property type="entry name" value="GAS2-LIKE PROTEIN PICKLED EGGS"/>
    <property type="match status" value="1"/>
</dbReference>
<accession>A0A3L6TJ67</accession>
<dbReference type="Gene3D" id="1.10.418.10">
    <property type="entry name" value="Calponin-like domain"/>
    <property type="match status" value="1"/>
</dbReference>
<name>A0A3L6TJ67_PANMI</name>
<reference evidence="3" key="1">
    <citation type="journal article" date="2019" name="Nat. Commun.">
        <title>The genome of broomcorn millet.</title>
        <authorList>
            <person name="Zou C."/>
            <person name="Miki D."/>
            <person name="Li D."/>
            <person name="Tang Q."/>
            <person name="Xiao L."/>
            <person name="Rajput S."/>
            <person name="Deng P."/>
            <person name="Jia W."/>
            <person name="Huang R."/>
            <person name="Zhang M."/>
            <person name="Sun Y."/>
            <person name="Hu J."/>
            <person name="Fu X."/>
            <person name="Schnable P.S."/>
            <person name="Li F."/>
            <person name="Zhang H."/>
            <person name="Feng B."/>
            <person name="Zhu X."/>
            <person name="Liu R."/>
            <person name="Schnable J.C."/>
            <person name="Zhu J.-K."/>
            <person name="Zhang H."/>
        </authorList>
    </citation>
    <scope>NUCLEOTIDE SEQUENCE [LARGE SCALE GENOMIC DNA]</scope>
</reference>
<dbReference type="EMBL" id="PQIB02000001">
    <property type="protein sequence ID" value="RLN40353.1"/>
    <property type="molecule type" value="Genomic_DNA"/>
</dbReference>
<dbReference type="PANTHER" id="PTHR46756">
    <property type="entry name" value="TRANSGELIN"/>
    <property type="match status" value="1"/>
</dbReference>
<feature type="region of interest" description="Disordered" evidence="1">
    <location>
        <begin position="355"/>
        <end position="384"/>
    </location>
</feature>
<dbReference type="GO" id="GO:0005884">
    <property type="term" value="C:actin filament"/>
    <property type="evidence" value="ECO:0007669"/>
    <property type="project" value="TreeGrafter"/>
</dbReference>
<sequence>MTLEHAMSEYGGGNGTLPIPEFVAARGGKGIFRIPLRAAMHPGRPPPLEVRPHPLRETHAGSFLRTLAAEPQRHHLWAGAECEGAAISLHAARGGEHEDLSWSALGRRAPRGVMVGDRRGWGEEMRSRAPQGGPAGAVRVYEASCASTFRELDDTFLQKQTKIWLGEVLHLWFDETVLVADLLADGELLYQISKLIRKRLLKQNREQLTQSKVYIYERPSFGRSHGKYMPYLKVDSFLKICQILGLAGIDLFIPSDVVEKRNVRKVCICIRSVSKKSQMMRLNIIFGGQNDKHGDTNYDSDEAESKLDLDGKAKPPPQRPEDDAPKSGKGVLKSVARGITLVGAVFSMVHHLRCGSGTGRQRRSRGRHEGHRAPEQEGAGAMQRPAGSMAWELAADGVGLAVRSWVIWLFFIPFQLF</sequence>
<keyword evidence="3" id="KW-1185">Reference proteome</keyword>
<dbReference type="GO" id="GO:0051764">
    <property type="term" value="P:actin crosslink formation"/>
    <property type="evidence" value="ECO:0007669"/>
    <property type="project" value="TreeGrafter"/>
</dbReference>
<feature type="compositionally biased region" description="Basic residues" evidence="1">
    <location>
        <begin position="360"/>
        <end position="370"/>
    </location>
</feature>
<evidence type="ECO:0000313" key="3">
    <source>
        <dbReference type="Proteomes" id="UP000275267"/>
    </source>
</evidence>
<protein>
    <recommendedName>
        <fullName evidence="4">Calponin-homology (CH) domain-containing protein</fullName>
    </recommendedName>
</protein>
<dbReference type="STRING" id="4540.A0A3L6TJ67"/>
<gene>
    <name evidence="2" type="ORF">C2845_PM01G31300</name>
</gene>
<dbReference type="SUPFAM" id="SSF47576">
    <property type="entry name" value="Calponin-homology domain, CH-domain"/>
    <property type="match status" value="1"/>
</dbReference>
<dbReference type="GO" id="GO:0051015">
    <property type="term" value="F:actin filament binding"/>
    <property type="evidence" value="ECO:0007669"/>
    <property type="project" value="TreeGrafter"/>
</dbReference>
<dbReference type="OrthoDB" id="21595at2759"/>
<dbReference type="InterPro" id="IPR036872">
    <property type="entry name" value="CH_dom_sf"/>
</dbReference>
<evidence type="ECO:0000256" key="1">
    <source>
        <dbReference type="SAM" id="MobiDB-lite"/>
    </source>
</evidence>
<dbReference type="Proteomes" id="UP000275267">
    <property type="component" value="Unassembled WGS sequence"/>
</dbReference>
<comment type="caution">
    <text evidence="2">The sequence shown here is derived from an EMBL/GenBank/DDBJ whole genome shotgun (WGS) entry which is preliminary data.</text>
</comment>
<dbReference type="AlphaFoldDB" id="A0A3L6TJ67"/>
<dbReference type="CDD" id="cd00014">
    <property type="entry name" value="CH_SF"/>
    <property type="match status" value="1"/>
</dbReference>
<organism evidence="2 3">
    <name type="scientific">Panicum miliaceum</name>
    <name type="common">Proso millet</name>
    <name type="synonym">Broomcorn millet</name>
    <dbReference type="NCBI Taxonomy" id="4540"/>
    <lineage>
        <taxon>Eukaryota</taxon>
        <taxon>Viridiplantae</taxon>
        <taxon>Streptophyta</taxon>
        <taxon>Embryophyta</taxon>
        <taxon>Tracheophyta</taxon>
        <taxon>Spermatophyta</taxon>
        <taxon>Magnoliopsida</taxon>
        <taxon>Liliopsida</taxon>
        <taxon>Poales</taxon>
        <taxon>Poaceae</taxon>
        <taxon>PACMAD clade</taxon>
        <taxon>Panicoideae</taxon>
        <taxon>Panicodae</taxon>
        <taxon>Paniceae</taxon>
        <taxon>Panicinae</taxon>
        <taxon>Panicum</taxon>
        <taxon>Panicum sect. Panicum</taxon>
    </lineage>
</organism>
<evidence type="ECO:0000313" key="2">
    <source>
        <dbReference type="EMBL" id="RLN40353.1"/>
    </source>
</evidence>
<dbReference type="GO" id="GO:0008093">
    <property type="term" value="F:cytoskeletal anchor activity"/>
    <property type="evidence" value="ECO:0007669"/>
    <property type="project" value="TreeGrafter"/>
</dbReference>